<dbReference type="SUPFAM" id="SSF51445">
    <property type="entry name" value="(Trans)glycosidases"/>
    <property type="match status" value="1"/>
</dbReference>
<keyword evidence="3 6" id="KW-0378">Hydrolase</keyword>
<evidence type="ECO:0000256" key="2">
    <source>
        <dbReference type="ARBA" id="ARBA00012755"/>
    </source>
</evidence>
<protein>
    <recommendedName>
        <fullName evidence="2">alpha-galactosidase</fullName>
        <ecNumber evidence="2">3.2.1.22</ecNumber>
    </recommendedName>
</protein>
<dbReference type="RefSeq" id="WP_379535391.1">
    <property type="nucleotide sequence ID" value="NZ_JBHSBI010000046.1"/>
</dbReference>
<dbReference type="PANTHER" id="PTHR43053:SF3">
    <property type="entry name" value="ALPHA-GALACTOSIDASE C-RELATED"/>
    <property type="match status" value="1"/>
</dbReference>
<keyword evidence="4 6" id="KW-0326">Glycosidase</keyword>
<dbReference type="EC" id="3.2.1.22" evidence="2"/>
<dbReference type="PANTHER" id="PTHR43053">
    <property type="entry name" value="GLYCOSIDASE FAMILY 31"/>
    <property type="match status" value="1"/>
</dbReference>
<dbReference type="InterPro" id="IPR017853">
    <property type="entry name" value="GH"/>
</dbReference>
<dbReference type="EMBL" id="JBHSBI010000046">
    <property type="protein sequence ID" value="MFC4015581.1"/>
    <property type="molecule type" value="Genomic_DNA"/>
</dbReference>
<evidence type="ECO:0000256" key="1">
    <source>
        <dbReference type="ARBA" id="ARBA00001255"/>
    </source>
</evidence>
<organism evidence="6 7">
    <name type="scientific">Nonomuraea purpurea</name>
    <dbReference type="NCBI Taxonomy" id="1849276"/>
    <lineage>
        <taxon>Bacteria</taxon>
        <taxon>Bacillati</taxon>
        <taxon>Actinomycetota</taxon>
        <taxon>Actinomycetes</taxon>
        <taxon>Streptosporangiales</taxon>
        <taxon>Streptosporangiaceae</taxon>
        <taxon>Nonomuraea</taxon>
    </lineage>
</organism>
<reference evidence="7" key="1">
    <citation type="journal article" date="2019" name="Int. J. Syst. Evol. Microbiol.">
        <title>The Global Catalogue of Microorganisms (GCM) 10K type strain sequencing project: providing services to taxonomists for standard genome sequencing and annotation.</title>
        <authorList>
            <consortium name="The Broad Institute Genomics Platform"/>
            <consortium name="The Broad Institute Genome Sequencing Center for Infectious Disease"/>
            <person name="Wu L."/>
            <person name="Ma J."/>
        </authorList>
    </citation>
    <scope>NUCLEOTIDE SEQUENCE [LARGE SCALE GENOMIC DNA]</scope>
    <source>
        <strain evidence="7">TBRC 1276</strain>
    </source>
</reference>
<dbReference type="InterPro" id="IPR031704">
    <property type="entry name" value="Glyco_hydro_36_N"/>
</dbReference>
<comment type="caution">
    <text evidence="6">The sequence shown here is derived from an EMBL/GenBank/DDBJ whole genome shotgun (WGS) entry which is preliminary data.</text>
</comment>
<dbReference type="Pfam" id="PF16875">
    <property type="entry name" value="Glyco_hydro_36N"/>
    <property type="match status" value="1"/>
</dbReference>
<sequence length="706" mass="77540">MTKPSAAARRVVQLRSAGVALILDLRSTALPTVVHWGADPGPCGQDELDAMAAAAVPPHVDNLIDVPVSHSVLPEGHTGWFGIPGLSGSRQGKAWAPRFTVNTAVQEGQRLTVEAADPSTALGLRLTIELTGSGLVRLRTAVRNDGDDDYRVDAVSTVLPVPERAGELLDLAGRWSRERQPQRGPFNMGVHLREGRRGRTGADAATMVVAGVEGFGFRSGEVWAVHTAWSGNHRTWAERTGEGFRTLGGGESLLPGEIVLRPGESYDPPELFFGWADGLDELASRFHRHLRARPHHPGSPRPVNLNVWEAVYFDHDLDTLLALAERGAAIGVERFVLDDGWFHRRNGPDRGLGDWFVDEQSWPDGLHPLVERVKELGMTFGLWVEPEMVSPRSQLAVAHADWIMRARPQLPPASRWQQVLDLANPEAFDHVLARLSAVIAEYGVGYLKWDHNRDLIEAPGVHRQTLAAYRLMDELRAAFPGLEIESCSSGGARVDLGILEHTDRVWASDCIDPLERQTIQRWTSQLIPLELIGGHVASAVSHTTGRRHDLAFRAITSLFAHFGLELDLTKLDDAETAELAGWIEIYKRYRGLLHSGTLVRDEYPSSGRWLTGVVRPELALYSVAALRRSDEEPAGRITFPGLDPARRYTVRLVGPNRDDLGNRPGWLDSPARFGGATLGTVGVRLPALRPETAMLIEISALPDTAP</sequence>
<proteinExistence type="predicted"/>
<dbReference type="Pfam" id="PF02065">
    <property type="entry name" value="Melibiase"/>
    <property type="match status" value="1"/>
</dbReference>
<evidence type="ECO:0000256" key="3">
    <source>
        <dbReference type="ARBA" id="ARBA00022801"/>
    </source>
</evidence>
<dbReference type="Gene3D" id="2.70.98.60">
    <property type="entry name" value="alpha-galactosidase from lactobacil brevis"/>
    <property type="match status" value="1"/>
</dbReference>
<dbReference type="PROSITE" id="PS00512">
    <property type="entry name" value="ALPHA_GALACTOSIDASE"/>
    <property type="match status" value="1"/>
</dbReference>
<comment type="catalytic activity">
    <reaction evidence="1">
        <text>Hydrolysis of terminal, non-reducing alpha-D-galactose residues in alpha-D-galactosides, including galactose oligosaccharides, galactomannans and galactolipids.</text>
        <dbReference type="EC" id="3.2.1.22"/>
    </reaction>
</comment>
<dbReference type="InterPro" id="IPR002252">
    <property type="entry name" value="Glyco_hydro_36"/>
</dbReference>
<dbReference type="CDD" id="cd14791">
    <property type="entry name" value="GH36"/>
    <property type="match status" value="1"/>
</dbReference>
<dbReference type="GO" id="GO:0004557">
    <property type="term" value="F:alpha-galactosidase activity"/>
    <property type="evidence" value="ECO:0007669"/>
    <property type="project" value="UniProtKB-EC"/>
</dbReference>
<evidence type="ECO:0000259" key="5">
    <source>
        <dbReference type="Pfam" id="PF16875"/>
    </source>
</evidence>
<feature type="domain" description="Glycosyl hydrolase family 36 N-terminal" evidence="5">
    <location>
        <begin position="30"/>
        <end position="260"/>
    </location>
</feature>
<dbReference type="Proteomes" id="UP001595851">
    <property type="component" value="Unassembled WGS sequence"/>
</dbReference>
<dbReference type="InterPro" id="IPR038417">
    <property type="entry name" value="Alpga-gal_N_sf"/>
</dbReference>
<dbReference type="Gene3D" id="3.20.20.70">
    <property type="entry name" value="Aldolase class I"/>
    <property type="match status" value="1"/>
</dbReference>
<dbReference type="InterPro" id="IPR000111">
    <property type="entry name" value="Glyco_hydro_27/36_CS"/>
</dbReference>
<dbReference type="PRINTS" id="PR00743">
    <property type="entry name" value="GLHYDRLASE36"/>
</dbReference>
<name>A0ABV8GRK5_9ACTN</name>
<evidence type="ECO:0000313" key="6">
    <source>
        <dbReference type="EMBL" id="MFC4015581.1"/>
    </source>
</evidence>
<dbReference type="InterPro" id="IPR013785">
    <property type="entry name" value="Aldolase_TIM"/>
</dbReference>
<evidence type="ECO:0000313" key="7">
    <source>
        <dbReference type="Proteomes" id="UP001595851"/>
    </source>
</evidence>
<gene>
    <name evidence="6" type="ORF">ACFOY2_50810</name>
</gene>
<accession>A0ABV8GRK5</accession>
<dbReference type="InterPro" id="IPR050985">
    <property type="entry name" value="Alpha-glycosidase_related"/>
</dbReference>
<keyword evidence="7" id="KW-1185">Reference proteome</keyword>
<evidence type="ECO:0000256" key="4">
    <source>
        <dbReference type="ARBA" id="ARBA00023295"/>
    </source>
</evidence>